<accession>H8KLC3</accession>
<dbReference type="PANTHER" id="PTHR47506">
    <property type="entry name" value="TRANSCRIPTIONAL REGULATORY PROTEIN"/>
    <property type="match status" value="1"/>
</dbReference>
<dbReference type="Proteomes" id="UP000007590">
    <property type="component" value="Chromosome"/>
</dbReference>
<dbReference type="Pfam" id="PF00440">
    <property type="entry name" value="TetR_N"/>
    <property type="match status" value="1"/>
</dbReference>
<evidence type="ECO:0000256" key="3">
    <source>
        <dbReference type="ARBA" id="ARBA00023163"/>
    </source>
</evidence>
<dbReference type="InterPro" id="IPR036271">
    <property type="entry name" value="Tet_transcr_reg_TetR-rel_C_sf"/>
</dbReference>
<dbReference type="AlphaFoldDB" id="H8KLC3"/>
<dbReference type="RefSeq" id="WP_014681848.1">
    <property type="nucleotide sequence ID" value="NC_017770.1"/>
</dbReference>
<dbReference type="PROSITE" id="PS50977">
    <property type="entry name" value="HTH_TETR_2"/>
    <property type="match status" value="1"/>
</dbReference>
<evidence type="ECO:0000256" key="1">
    <source>
        <dbReference type="ARBA" id="ARBA00023015"/>
    </source>
</evidence>
<dbReference type="SUPFAM" id="SSF48498">
    <property type="entry name" value="Tetracyclin repressor-like, C-terminal domain"/>
    <property type="match status" value="1"/>
</dbReference>
<dbReference type="InterPro" id="IPR009057">
    <property type="entry name" value="Homeodomain-like_sf"/>
</dbReference>
<dbReference type="EMBL" id="CP003349">
    <property type="protein sequence ID" value="AFD08625.1"/>
    <property type="molecule type" value="Genomic_DNA"/>
</dbReference>
<feature type="domain" description="HTH tetR-type" evidence="5">
    <location>
        <begin position="1"/>
        <end position="61"/>
    </location>
</feature>
<dbReference type="InterPro" id="IPR001647">
    <property type="entry name" value="HTH_TetR"/>
</dbReference>
<name>H8KLC3_SOLCM</name>
<feature type="DNA-binding region" description="H-T-H motif" evidence="4">
    <location>
        <begin position="24"/>
        <end position="43"/>
    </location>
</feature>
<dbReference type="eggNOG" id="COG1309">
    <property type="taxonomic scope" value="Bacteria"/>
</dbReference>
<evidence type="ECO:0000259" key="5">
    <source>
        <dbReference type="PROSITE" id="PS50977"/>
    </source>
</evidence>
<sequence>MDTRTEIIRLGDSLIREKGYNAFSFTDISKQLNIKNASVHYHFPTKTALGLAIVQEHNNRLEQLKTKTESKDPVEKLKAFLTIYSVAKSENKICIVGSLATDFYTVEHEIQNELKKLADNILEWVIEILKDGKNKKVFRFDINERTKALMIITNMLAAVQLTRLTNEQDFQEIKENIIKDLTQQS</sequence>
<evidence type="ECO:0000313" key="6">
    <source>
        <dbReference type="EMBL" id="AFD08625.1"/>
    </source>
</evidence>
<dbReference type="KEGG" id="scn:Solca_3621"/>
<evidence type="ECO:0000313" key="7">
    <source>
        <dbReference type="Proteomes" id="UP000007590"/>
    </source>
</evidence>
<keyword evidence="7" id="KW-1185">Reference proteome</keyword>
<organism evidence="6 7">
    <name type="scientific">Solitalea canadensis (strain ATCC 29591 / DSM 3403 / JCM 21819 / LMG 8368 / NBRC 15130 / NCIMB 12057 / USAM 9D)</name>
    <name type="common">Flexibacter canadensis</name>
    <dbReference type="NCBI Taxonomy" id="929556"/>
    <lineage>
        <taxon>Bacteria</taxon>
        <taxon>Pseudomonadati</taxon>
        <taxon>Bacteroidota</taxon>
        <taxon>Sphingobacteriia</taxon>
        <taxon>Sphingobacteriales</taxon>
        <taxon>Sphingobacteriaceae</taxon>
        <taxon>Solitalea</taxon>
    </lineage>
</organism>
<dbReference type="OrthoDB" id="9809772at2"/>
<evidence type="ECO:0000256" key="2">
    <source>
        <dbReference type="ARBA" id="ARBA00023125"/>
    </source>
</evidence>
<dbReference type="PANTHER" id="PTHR47506:SF1">
    <property type="entry name" value="HTH-TYPE TRANSCRIPTIONAL REGULATOR YJDC"/>
    <property type="match status" value="1"/>
</dbReference>
<dbReference type="Gene3D" id="1.10.357.10">
    <property type="entry name" value="Tetracycline Repressor, domain 2"/>
    <property type="match status" value="1"/>
</dbReference>
<keyword evidence="3" id="KW-0804">Transcription</keyword>
<dbReference type="SUPFAM" id="SSF46689">
    <property type="entry name" value="Homeodomain-like"/>
    <property type="match status" value="1"/>
</dbReference>
<dbReference type="HOGENOM" id="CLU_069356_28_4_10"/>
<keyword evidence="1" id="KW-0805">Transcription regulation</keyword>
<evidence type="ECO:0000256" key="4">
    <source>
        <dbReference type="PROSITE-ProRule" id="PRU00335"/>
    </source>
</evidence>
<dbReference type="GO" id="GO:0003677">
    <property type="term" value="F:DNA binding"/>
    <property type="evidence" value="ECO:0007669"/>
    <property type="project" value="UniProtKB-UniRule"/>
</dbReference>
<reference evidence="6" key="1">
    <citation type="submission" date="2012-02" db="EMBL/GenBank/DDBJ databases">
        <title>The complete genome of Solitalea canadensis DSM 3403.</title>
        <authorList>
            <consortium name="US DOE Joint Genome Institute (JGI-PGF)"/>
            <person name="Lucas S."/>
            <person name="Copeland A."/>
            <person name="Lapidus A."/>
            <person name="Glavina del Rio T."/>
            <person name="Dalin E."/>
            <person name="Tice H."/>
            <person name="Bruce D."/>
            <person name="Goodwin L."/>
            <person name="Pitluck S."/>
            <person name="Peters L."/>
            <person name="Ovchinnikova G."/>
            <person name="Lu M."/>
            <person name="Kyrpides N."/>
            <person name="Mavromatis K."/>
            <person name="Ivanova N."/>
            <person name="Brettin T."/>
            <person name="Detter J.C."/>
            <person name="Han C."/>
            <person name="Larimer F."/>
            <person name="Land M."/>
            <person name="Hauser L."/>
            <person name="Markowitz V."/>
            <person name="Cheng J.-F."/>
            <person name="Hugenholtz P."/>
            <person name="Woyke T."/>
            <person name="Wu D."/>
            <person name="Spring S."/>
            <person name="Schroeder M."/>
            <person name="Kopitz M."/>
            <person name="Brambilla E."/>
            <person name="Klenk H.-P."/>
            <person name="Eisen J.A."/>
        </authorList>
    </citation>
    <scope>NUCLEOTIDE SEQUENCE</scope>
    <source>
        <strain evidence="6">DSM 3403</strain>
    </source>
</reference>
<keyword evidence="2 4" id="KW-0238">DNA-binding</keyword>
<proteinExistence type="predicted"/>
<dbReference type="STRING" id="929556.Solca_3621"/>
<protein>
    <submittedName>
        <fullName evidence="6">Transcriptional regulator</fullName>
    </submittedName>
</protein>
<gene>
    <name evidence="6" type="ordered locus">Solca_3621</name>
</gene>